<evidence type="ECO:0000313" key="2">
    <source>
        <dbReference type="Proteomes" id="UP001152523"/>
    </source>
</evidence>
<proteinExistence type="predicted"/>
<keyword evidence="2" id="KW-1185">Reference proteome</keyword>
<dbReference type="PANTHER" id="PTHR46148:SF60">
    <property type="entry name" value="CHROMO DOMAIN-CONTAINING PROTEIN"/>
    <property type="match status" value="1"/>
</dbReference>
<evidence type="ECO:0000313" key="1">
    <source>
        <dbReference type="EMBL" id="CAH9133460.1"/>
    </source>
</evidence>
<comment type="caution">
    <text evidence="1">The sequence shown here is derived from an EMBL/GenBank/DDBJ whole genome shotgun (WGS) entry which is preliminary data.</text>
</comment>
<dbReference type="EMBL" id="CAMAPF010000976">
    <property type="protein sequence ID" value="CAH9133460.1"/>
    <property type="molecule type" value="Genomic_DNA"/>
</dbReference>
<dbReference type="Proteomes" id="UP001152523">
    <property type="component" value="Unassembled WGS sequence"/>
</dbReference>
<accession>A0AAV0FD84</accession>
<protein>
    <recommendedName>
        <fullName evidence="3">Chromo domain-containing protein</fullName>
    </recommendedName>
</protein>
<name>A0AAV0FD84_9ASTE</name>
<dbReference type="PANTHER" id="PTHR46148">
    <property type="entry name" value="CHROMO DOMAIN-CONTAINING PROTEIN"/>
    <property type="match status" value="1"/>
</dbReference>
<sequence>MLKKYVRDPSHILEKPPVEIRECLHYAVQPVKIMDRQVKKLRSKEVPMVKVLWKSDRVEEQTWEVETLMREQYPFLFD</sequence>
<reference evidence="1" key="1">
    <citation type="submission" date="2022-07" db="EMBL/GenBank/DDBJ databases">
        <authorList>
            <person name="Macas J."/>
            <person name="Novak P."/>
            <person name="Neumann P."/>
        </authorList>
    </citation>
    <scope>NUCLEOTIDE SEQUENCE</scope>
</reference>
<organism evidence="1 2">
    <name type="scientific">Cuscuta epithymum</name>
    <dbReference type="NCBI Taxonomy" id="186058"/>
    <lineage>
        <taxon>Eukaryota</taxon>
        <taxon>Viridiplantae</taxon>
        <taxon>Streptophyta</taxon>
        <taxon>Embryophyta</taxon>
        <taxon>Tracheophyta</taxon>
        <taxon>Spermatophyta</taxon>
        <taxon>Magnoliopsida</taxon>
        <taxon>eudicotyledons</taxon>
        <taxon>Gunneridae</taxon>
        <taxon>Pentapetalae</taxon>
        <taxon>asterids</taxon>
        <taxon>lamiids</taxon>
        <taxon>Solanales</taxon>
        <taxon>Convolvulaceae</taxon>
        <taxon>Cuscuteae</taxon>
        <taxon>Cuscuta</taxon>
        <taxon>Cuscuta subgen. Cuscuta</taxon>
    </lineage>
</organism>
<evidence type="ECO:0008006" key="3">
    <source>
        <dbReference type="Google" id="ProtNLM"/>
    </source>
</evidence>
<dbReference type="SUPFAM" id="SSF54160">
    <property type="entry name" value="Chromo domain-like"/>
    <property type="match status" value="1"/>
</dbReference>
<dbReference type="InterPro" id="IPR016197">
    <property type="entry name" value="Chromo-like_dom_sf"/>
</dbReference>
<dbReference type="AlphaFoldDB" id="A0AAV0FD84"/>
<gene>
    <name evidence="1" type="ORF">CEPIT_LOCUS32963</name>
</gene>